<dbReference type="Gene3D" id="3.30.930.10">
    <property type="entry name" value="Bira Bifunctional Protein, Domain 2"/>
    <property type="match status" value="2"/>
</dbReference>
<dbReference type="CDD" id="cd00861">
    <property type="entry name" value="ProRS_anticodon_short"/>
    <property type="match status" value="1"/>
</dbReference>
<dbReference type="InterPro" id="IPR006195">
    <property type="entry name" value="aa-tRNA-synth_II"/>
</dbReference>
<feature type="domain" description="Aminoacyl-transfer RNA synthetases class-II family profile" evidence="13">
    <location>
        <begin position="46"/>
        <end position="467"/>
    </location>
</feature>
<protein>
    <recommendedName>
        <fullName evidence="4 12">Proline--tRNA ligase</fullName>
        <ecNumber evidence="3 12">6.1.1.15</ecNumber>
    </recommendedName>
</protein>
<comment type="catalytic activity">
    <reaction evidence="11">
        <text>tRNA(Pro) + L-proline + ATP = L-prolyl-tRNA(Pro) + AMP + diphosphate</text>
        <dbReference type="Rhea" id="RHEA:14305"/>
        <dbReference type="Rhea" id="RHEA-COMP:9700"/>
        <dbReference type="Rhea" id="RHEA-COMP:9702"/>
        <dbReference type="ChEBI" id="CHEBI:30616"/>
        <dbReference type="ChEBI" id="CHEBI:33019"/>
        <dbReference type="ChEBI" id="CHEBI:60039"/>
        <dbReference type="ChEBI" id="CHEBI:78442"/>
        <dbReference type="ChEBI" id="CHEBI:78532"/>
        <dbReference type="ChEBI" id="CHEBI:456215"/>
        <dbReference type="EC" id="6.1.1.15"/>
    </reaction>
</comment>
<dbReference type="PROSITE" id="PS50862">
    <property type="entry name" value="AA_TRNA_LIGASE_II"/>
    <property type="match status" value="1"/>
</dbReference>
<dbReference type="AlphaFoldDB" id="A0A955I1Y1"/>
<dbReference type="NCBIfam" id="TIGR00409">
    <property type="entry name" value="proS_fam_II"/>
    <property type="match status" value="1"/>
</dbReference>
<keyword evidence="9" id="KW-0648">Protein biosynthesis</keyword>
<comment type="subcellular location">
    <subcellularLocation>
        <location evidence="1">Cytoplasm</location>
    </subcellularLocation>
</comment>
<dbReference type="EMBL" id="JAGQLN010000001">
    <property type="protein sequence ID" value="MCA9376302.1"/>
    <property type="molecule type" value="Genomic_DNA"/>
</dbReference>
<dbReference type="SUPFAM" id="SSF52954">
    <property type="entry name" value="Class II aaRS ABD-related"/>
    <property type="match status" value="1"/>
</dbReference>
<dbReference type="Pfam" id="PF04073">
    <property type="entry name" value="tRNA_edit"/>
    <property type="match status" value="1"/>
</dbReference>
<evidence type="ECO:0000256" key="9">
    <source>
        <dbReference type="ARBA" id="ARBA00022917"/>
    </source>
</evidence>
<evidence type="ECO:0000313" key="14">
    <source>
        <dbReference type="EMBL" id="MCA9376302.1"/>
    </source>
</evidence>
<comment type="subunit">
    <text evidence="2">Homodimer.</text>
</comment>
<dbReference type="InterPro" id="IPR036754">
    <property type="entry name" value="YbaK/aa-tRNA-synt-asso_dom_sf"/>
</dbReference>
<dbReference type="InterPro" id="IPR007214">
    <property type="entry name" value="YbaK/aa-tRNA-synth-assoc-dom"/>
</dbReference>
<dbReference type="Pfam" id="PF03129">
    <property type="entry name" value="HGTP_anticodon"/>
    <property type="match status" value="1"/>
</dbReference>
<dbReference type="PANTHER" id="PTHR42753:SF2">
    <property type="entry name" value="PROLINE--TRNA LIGASE"/>
    <property type="match status" value="1"/>
</dbReference>
<keyword evidence="10" id="KW-0030">Aminoacyl-tRNA synthetase</keyword>
<evidence type="ECO:0000256" key="7">
    <source>
        <dbReference type="ARBA" id="ARBA00022741"/>
    </source>
</evidence>
<comment type="caution">
    <text evidence="14">The sequence shown here is derived from an EMBL/GenBank/DDBJ whole genome shotgun (WGS) entry which is preliminary data.</text>
</comment>
<dbReference type="InterPro" id="IPR045864">
    <property type="entry name" value="aa-tRNA-synth_II/BPL/LPL"/>
</dbReference>
<keyword evidence="5" id="KW-0963">Cytoplasm</keyword>
<dbReference type="Gene3D" id="3.40.50.800">
    <property type="entry name" value="Anticodon-binding domain"/>
    <property type="match status" value="1"/>
</dbReference>
<dbReference type="SUPFAM" id="SSF55681">
    <property type="entry name" value="Class II aaRS and biotin synthetases"/>
    <property type="match status" value="1"/>
</dbReference>
<dbReference type="InterPro" id="IPR036621">
    <property type="entry name" value="Anticodon-bd_dom_sf"/>
</dbReference>
<dbReference type="NCBIfam" id="NF006625">
    <property type="entry name" value="PRK09194.1"/>
    <property type="match status" value="1"/>
</dbReference>
<evidence type="ECO:0000256" key="2">
    <source>
        <dbReference type="ARBA" id="ARBA00011738"/>
    </source>
</evidence>
<dbReference type="Pfam" id="PF00587">
    <property type="entry name" value="tRNA-synt_2b"/>
    <property type="match status" value="1"/>
</dbReference>
<reference evidence="14" key="1">
    <citation type="submission" date="2020-04" db="EMBL/GenBank/DDBJ databases">
        <authorList>
            <person name="Zhang T."/>
        </authorList>
    </citation>
    <scope>NUCLEOTIDE SEQUENCE</scope>
    <source>
        <strain evidence="14">HKST-UBA17</strain>
    </source>
</reference>
<gene>
    <name evidence="14" type="ORF">KC685_00065</name>
</gene>
<dbReference type="InterPro" id="IPR044140">
    <property type="entry name" value="ProRS_anticodon_short"/>
</dbReference>
<dbReference type="SUPFAM" id="SSF55826">
    <property type="entry name" value="YbaK/ProRS associated domain"/>
    <property type="match status" value="1"/>
</dbReference>
<proteinExistence type="predicted"/>
<dbReference type="Proteomes" id="UP000741282">
    <property type="component" value="Unassembled WGS sequence"/>
</dbReference>
<dbReference type="GO" id="GO:0006433">
    <property type="term" value="P:prolyl-tRNA aminoacylation"/>
    <property type="evidence" value="ECO:0007669"/>
    <property type="project" value="UniProtKB-UniRule"/>
</dbReference>
<dbReference type="InterPro" id="IPR050062">
    <property type="entry name" value="Pro-tRNA_synthetase"/>
</dbReference>
<dbReference type="InterPro" id="IPR002316">
    <property type="entry name" value="Pro-tRNA-ligase_IIa"/>
</dbReference>
<keyword evidence="7" id="KW-0547">Nucleotide-binding</keyword>
<dbReference type="PRINTS" id="PR01046">
    <property type="entry name" value="TRNASYNTHPRO"/>
</dbReference>
<keyword evidence="8" id="KW-0067">ATP-binding</keyword>
<evidence type="ECO:0000256" key="6">
    <source>
        <dbReference type="ARBA" id="ARBA00022598"/>
    </source>
</evidence>
<dbReference type="InterPro" id="IPR004154">
    <property type="entry name" value="Anticodon-bd"/>
</dbReference>
<sequence length="579" mass="65940">MKYSKLFGKTVKIAPRSATMTSHKLLYQGGFIRESVAGRYFMLPLGMRVQDKVTRIIEEEMDSGGAQKMITPVLHPLALWQETNRTNTTGFELIKVTDRRGDEFVLGGTGEEMFTDVVRNYHLSYKDLPINVYQFSSKFRDEIRVRGGLLRVREFLMKDAYSFHTDEEDFLKEYEKIGQTYERIFKRMGLVAISVLADNGYIGGEYCHEYVVDSEIGESKYLFNADRSYVAHEDVAEFTREDINLDEEMKEFEIIEQPEWVKTMEDNEKHYGLPKARFLKNVVYRHRITGEIIIATIRGDLEVNKNKLEHVLDAVGQLEDATDEDLAKIGTKSGYVHCWGHEGARYIGDISLTTVRNFIGGQKEETTDSINVNYGRDFECEILADIALAKAGYLDKDGKSALEENRGIEVGNIFQLGYHYSSKMSAYYIDSTGANKEYYMGCYGIGVGRTIASIVELHNDDKGIIWPITVSPYHVHLVELGQDEEISQAAEKLYTALWDAGVEVLWDDRKDVSAGVILNDADLIGIPIRLLISSRSMEQGSVELKYRESGDTIMIEYDTAVDLIKQKIKDLEYQVFESA</sequence>
<dbReference type="InterPro" id="IPR002314">
    <property type="entry name" value="aa-tRNA-synt_IIb"/>
</dbReference>
<evidence type="ECO:0000313" key="15">
    <source>
        <dbReference type="Proteomes" id="UP000741282"/>
    </source>
</evidence>
<dbReference type="InterPro" id="IPR004500">
    <property type="entry name" value="Pro-tRNA-synth_IIa_bac-type"/>
</dbReference>
<keyword evidence="6 14" id="KW-0436">Ligase</keyword>
<evidence type="ECO:0000256" key="3">
    <source>
        <dbReference type="ARBA" id="ARBA00012831"/>
    </source>
</evidence>
<dbReference type="GO" id="GO:0002161">
    <property type="term" value="F:aminoacyl-tRNA deacylase activity"/>
    <property type="evidence" value="ECO:0007669"/>
    <property type="project" value="InterPro"/>
</dbReference>
<evidence type="ECO:0000256" key="1">
    <source>
        <dbReference type="ARBA" id="ARBA00004496"/>
    </source>
</evidence>
<evidence type="ECO:0000259" key="13">
    <source>
        <dbReference type="PROSITE" id="PS50862"/>
    </source>
</evidence>
<dbReference type="GO" id="GO:0005524">
    <property type="term" value="F:ATP binding"/>
    <property type="evidence" value="ECO:0007669"/>
    <property type="project" value="UniProtKB-KW"/>
</dbReference>
<dbReference type="GO" id="GO:0005829">
    <property type="term" value="C:cytosol"/>
    <property type="evidence" value="ECO:0007669"/>
    <property type="project" value="TreeGrafter"/>
</dbReference>
<evidence type="ECO:0000256" key="12">
    <source>
        <dbReference type="NCBIfam" id="TIGR00409"/>
    </source>
</evidence>
<evidence type="ECO:0000256" key="10">
    <source>
        <dbReference type="ARBA" id="ARBA00023146"/>
    </source>
</evidence>
<organism evidence="14 15">
    <name type="scientific">Candidatus Dojkabacteria bacterium</name>
    <dbReference type="NCBI Taxonomy" id="2099670"/>
    <lineage>
        <taxon>Bacteria</taxon>
        <taxon>Candidatus Dojkabacteria</taxon>
    </lineage>
</organism>
<evidence type="ECO:0000256" key="11">
    <source>
        <dbReference type="ARBA" id="ARBA00047671"/>
    </source>
</evidence>
<evidence type="ECO:0000256" key="5">
    <source>
        <dbReference type="ARBA" id="ARBA00022490"/>
    </source>
</evidence>
<name>A0A955I1Y1_9BACT</name>
<dbReference type="EC" id="6.1.1.15" evidence="3 12"/>
<evidence type="ECO:0000256" key="4">
    <source>
        <dbReference type="ARBA" id="ARBA00019110"/>
    </source>
</evidence>
<evidence type="ECO:0000256" key="8">
    <source>
        <dbReference type="ARBA" id="ARBA00022840"/>
    </source>
</evidence>
<reference evidence="14" key="2">
    <citation type="journal article" date="2021" name="Microbiome">
        <title>Successional dynamics and alternative stable states in a saline activated sludge microbial community over 9 years.</title>
        <authorList>
            <person name="Wang Y."/>
            <person name="Ye J."/>
            <person name="Ju F."/>
            <person name="Liu L."/>
            <person name="Boyd J.A."/>
            <person name="Deng Y."/>
            <person name="Parks D.H."/>
            <person name="Jiang X."/>
            <person name="Yin X."/>
            <person name="Woodcroft B.J."/>
            <person name="Tyson G.W."/>
            <person name="Hugenholtz P."/>
            <person name="Polz M.F."/>
            <person name="Zhang T."/>
        </authorList>
    </citation>
    <scope>NUCLEOTIDE SEQUENCE</scope>
    <source>
        <strain evidence="14">HKST-UBA17</strain>
    </source>
</reference>
<dbReference type="PANTHER" id="PTHR42753">
    <property type="entry name" value="MITOCHONDRIAL RIBOSOME PROTEIN L39/PROLYL-TRNA LIGASE FAMILY MEMBER"/>
    <property type="match status" value="1"/>
</dbReference>
<accession>A0A955I1Y1</accession>
<dbReference type="GO" id="GO:0004827">
    <property type="term" value="F:proline-tRNA ligase activity"/>
    <property type="evidence" value="ECO:0007669"/>
    <property type="project" value="UniProtKB-UniRule"/>
</dbReference>